<dbReference type="PATRIC" id="fig|1453496.5.peg.3162"/>
<gene>
    <name evidence="2" type="ORF">AT03_15455</name>
</gene>
<reference evidence="2 3" key="1">
    <citation type="journal article" date="2014" name="Gut Pathog.">
        <title>Gene clusters of Hafnia alvei strain FB1 important in survival and pathogenesis: a draft genome perspective.</title>
        <authorList>
            <person name="Tan J.Y."/>
            <person name="Yin W.F."/>
            <person name="Chan K.G."/>
        </authorList>
    </citation>
    <scope>NUCLEOTIDE SEQUENCE [LARGE SCALE GENOMIC DNA]</scope>
    <source>
        <strain evidence="2 3">FB1</strain>
    </source>
</reference>
<dbReference type="EMBL" id="CP009706">
    <property type="protein sequence ID" value="AIU74918.1"/>
    <property type="molecule type" value="Genomic_DNA"/>
</dbReference>
<organism evidence="2 3">
    <name type="scientific">Hafnia alvei FB1</name>
    <dbReference type="NCBI Taxonomy" id="1453496"/>
    <lineage>
        <taxon>Bacteria</taxon>
        <taxon>Pseudomonadati</taxon>
        <taxon>Pseudomonadota</taxon>
        <taxon>Gammaproteobacteria</taxon>
        <taxon>Enterobacterales</taxon>
        <taxon>Hafniaceae</taxon>
        <taxon>Hafnia</taxon>
    </lineage>
</organism>
<dbReference type="AlphaFoldDB" id="A0A097R850"/>
<accession>A0A097R850</accession>
<dbReference type="HOGENOM" id="CLU_080453_0_0_6"/>
<evidence type="ECO:0000313" key="2">
    <source>
        <dbReference type="EMBL" id="AIU74918.1"/>
    </source>
</evidence>
<evidence type="ECO:0000313" key="3">
    <source>
        <dbReference type="Proteomes" id="UP000029986"/>
    </source>
</evidence>
<proteinExistence type="predicted"/>
<dbReference type="eggNOG" id="COG0664">
    <property type="taxonomic scope" value="Bacteria"/>
</dbReference>
<dbReference type="Pfam" id="PF15977">
    <property type="entry name" value="HTH_46"/>
    <property type="match status" value="1"/>
</dbReference>
<name>A0A097R850_HAFAL</name>
<protein>
    <recommendedName>
        <fullName evidence="1">IprA winged helix-turn-helix domain-containing protein</fullName>
    </recommendedName>
</protein>
<keyword evidence="3" id="KW-1185">Reference proteome</keyword>
<evidence type="ECO:0000259" key="1">
    <source>
        <dbReference type="Pfam" id="PF15977"/>
    </source>
</evidence>
<dbReference type="KEGG" id="hav:AT03_15455"/>
<sequence>MKNKHQDNIKKPIDAILRLHSILSKESVSYSPDKTSNIISFFHGKDKVKQLILLTEGTISVERINGKILMGKSSGPGIFGMEGSEFRISLYRMKCSNSAVLKCIPYERALLLISKYCGLSDYITCLRYYNDYVAFSNSILINHTALEIVCALLIELSEIPYEERLSISAVNFVRDRSNLARSGIMRIFSTLRQSSCIDIQNGKLVSLNKRLLTF</sequence>
<feature type="domain" description="IprA winged helix-turn-helix" evidence="1">
    <location>
        <begin position="147"/>
        <end position="209"/>
    </location>
</feature>
<dbReference type="Proteomes" id="UP000029986">
    <property type="component" value="Chromosome"/>
</dbReference>
<dbReference type="InterPro" id="IPR041687">
    <property type="entry name" value="HTH_46"/>
</dbReference>